<reference evidence="12 13" key="1">
    <citation type="journal article" date="2018" name="Emerg. Microbes Infect.">
        <title>Genomic analysis of oral Campylobacter concisus strains identified a potential bacterial molecular marker associated with active Crohn's disease.</title>
        <authorList>
            <person name="Liu F."/>
            <person name="Ma R."/>
            <person name="Tay C.Y.A."/>
            <person name="Octavia S."/>
            <person name="Lan R."/>
            <person name="Chung H.K.L."/>
            <person name="Riordan S.M."/>
            <person name="Grimm M.C."/>
            <person name="Leong R.W."/>
            <person name="Tanaka M.M."/>
            <person name="Connor S."/>
            <person name="Zhang L."/>
        </authorList>
    </citation>
    <scope>NUCLEOTIDE SEQUENCE [LARGE SCALE GENOMIC DNA]</scope>
    <source>
        <strain evidence="12 13">P1CDO3</strain>
    </source>
</reference>
<comment type="similarity">
    <text evidence="2 10">Belongs to the HsdR family.</text>
</comment>
<evidence type="ECO:0000256" key="5">
    <source>
        <dbReference type="ARBA" id="ARBA00022747"/>
    </source>
</evidence>
<comment type="catalytic activity">
    <reaction evidence="1 10">
        <text>Endonucleolytic cleavage of DNA to give random double-stranded fragments with terminal 5'-phosphates, ATP is simultaneously hydrolyzed.</text>
        <dbReference type="EC" id="3.1.21.3"/>
    </reaction>
</comment>
<comment type="function">
    <text evidence="10">Subunit R is required for both nuclease and ATPase activities, but not for modification.</text>
</comment>
<evidence type="ECO:0000256" key="4">
    <source>
        <dbReference type="ARBA" id="ARBA00022741"/>
    </source>
</evidence>
<dbReference type="RefSeq" id="WP_107713918.1">
    <property type="nucleotide sequence ID" value="NZ_CP049266.1"/>
</dbReference>
<keyword evidence="3" id="KW-0540">Nuclease</keyword>
<dbReference type="CDD" id="cd22332">
    <property type="entry name" value="HsdR_N"/>
    <property type="match status" value="1"/>
</dbReference>
<dbReference type="GO" id="GO:0009035">
    <property type="term" value="F:type I site-specific deoxyribonuclease activity"/>
    <property type="evidence" value="ECO:0007669"/>
    <property type="project" value="UniProtKB-EC"/>
</dbReference>
<dbReference type="CDD" id="cd18030">
    <property type="entry name" value="DEXHc_RE_I_HsdR"/>
    <property type="match status" value="1"/>
</dbReference>
<dbReference type="AlphaFoldDB" id="A0A7S9RIA0"/>
<proteinExistence type="inferred from homology"/>
<dbReference type="Gene3D" id="3.40.50.300">
    <property type="entry name" value="P-loop containing nucleotide triphosphate hydrolases"/>
    <property type="match status" value="2"/>
</dbReference>
<evidence type="ECO:0000256" key="2">
    <source>
        <dbReference type="ARBA" id="ARBA00008598"/>
    </source>
</evidence>
<dbReference type="GO" id="GO:0005524">
    <property type="term" value="F:ATP binding"/>
    <property type="evidence" value="ECO:0007669"/>
    <property type="project" value="UniProtKB-KW"/>
</dbReference>
<dbReference type="InterPro" id="IPR051268">
    <property type="entry name" value="Type-I_R_enzyme_R_subunit"/>
</dbReference>
<dbReference type="Pfam" id="PF22679">
    <property type="entry name" value="T1R_D3-like"/>
    <property type="match status" value="1"/>
</dbReference>
<dbReference type="InterPro" id="IPR014001">
    <property type="entry name" value="Helicase_ATP-bd"/>
</dbReference>
<dbReference type="SMART" id="SM00487">
    <property type="entry name" value="DEXDc"/>
    <property type="match status" value="1"/>
</dbReference>
<dbReference type="Pfam" id="PF18766">
    <property type="entry name" value="SWI2_SNF2"/>
    <property type="match status" value="1"/>
</dbReference>
<dbReference type="Proteomes" id="UP000594404">
    <property type="component" value="Chromosome"/>
</dbReference>
<keyword evidence="4 10" id="KW-0547">Nucleotide-binding</keyword>
<dbReference type="PANTHER" id="PTHR30195">
    <property type="entry name" value="TYPE I SITE-SPECIFIC DEOXYRIBONUCLEASE PROTEIN SUBUNIT M AND R"/>
    <property type="match status" value="1"/>
</dbReference>
<name>A0A7S9RIA0_9BACT</name>
<dbReference type="Pfam" id="PF04313">
    <property type="entry name" value="HSDR_N"/>
    <property type="match status" value="1"/>
</dbReference>
<dbReference type="InterPro" id="IPR040980">
    <property type="entry name" value="SWI2_SNF2"/>
</dbReference>
<evidence type="ECO:0000256" key="9">
    <source>
        <dbReference type="ARBA" id="ARBA00023125"/>
    </source>
</evidence>
<evidence type="ECO:0000256" key="10">
    <source>
        <dbReference type="RuleBase" id="RU364115"/>
    </source>
</evidence>
<dbReference type="GO" id="GO:0009307">
    <property type="term" value="P:DNA restriction-modification system"/>
    <property type="evidence" value="ECO:0007669"/>
    <property type="project" value="UniProtKB-KW"/>
</dbReference>
<feature type="domain" description="Helicase ATP-binding" evidence="11">
    <location>
        <begin position="263"/>
        <end position="440"/>
    </location>
</feature>
<dbReference type="NCBIfam" id="TIGR00348">
    <property type="entry name" value="hsdR"/>
    <property type="match status" value="1"/>
</dbReference>
<evidence type="ECO:0000256" key="7">
    <source>
        <dbReference type="ARBA" id="ARBA00022801"/>
    </source>
</evidence>
<evidence type="ECO:0000256" key="1">
    <source>
        <dbReference type="ARBA" id="ARBA00000851"/>
    </source>
</evidence>
<accession>A0A7S9RIA0</accession>
<dbReference type="PANTHER" id="PTHR30195:SF15">
    <property type="entry name" value="TYPE I RESTRICTION ENZYME HINDI ENDONUCLEASE SUBUNIT"/>
    <property type="match status" value="1"/>
</dbReference>
<dbReference type="PROSITE" id="PS51192">
    <property type="entry name" value="HELICASE_ATP_BIND_1"/>
    <property type="match status" value="1"/>
</dbReference>
<dbReference type="SUPFAM" id="SSF52540">
    <property type="entry name" value="P-loop containing nucleoside triphosphate hydrolases"/>
    <property type="match status" value="1"/>
</dbReference>
<dbReference type="REBASE" id="458520">
    <property type="entry name" value="CcoP1O3ORF6585P"/>
</dbReference>
<dbReference type="Gene3D" id="3.90.1570.50">
    <property type="match status" value="1"/>
</dbReference>
<comment type="subunit">
    <text evidence="10">The type I restriction/modification system is composed of three polypeptides R, M and S.</text>
</comment>
<keyword evidence="9 10" id="KW-0238">DNA-binding</keyword>
<keyword evidence="7 10" id="KW-0378">Hydrolase</keyword>
<evidence type="ECO:0000259" key="11">
    <source>
        <dbReference type="PROSITE" id="PS51192"/>
    </source>
</evidence>
<evidence type="ECO:0000256" key="8">
    <source>
        <dbReference type="ARBA" id="ARBA00022840"/>
    </source>
</evidence>
<dbReference type="GO" id="GO:0003677">
    <property type="term" value="F:DNA binding"/>
    <property type="evidence" value="ECO:0007669"/>
    <property type="project" value="UniProtKB-KW"/>
</dbReference>
<dbReference type="InterPro" id="IPR004473">
    <property type="entry name" value="Restrct_endonuc_typeI_HsdR"/>
</dbReference>
<dbReference type="InterPro" id="IPR027417">
    <property type="entry name" value="P-loop_NTPase"/>
</dbReference>
<dbReference type="CDD" id="cd18800">
    <property type="entry name" value="SF2_C_EcoR124I-like"/>
    <property type="match status" value="1"/>
</dbReference>
<keyword evidence="8 10" id="KW-0067">ATP-binding</keyword>
<dbReference type="EC" id="3.1.21.3" evidence="10"/>
<keyword evidence="6" id="KW-0255">Endonuclease</keyword>
<dbReference type="EMBL" id="CP049266">
    <property type="protein sequence ID" value="QPH92178.1"/>
    <property type="molecule type" value="Genomic_DNA"/>
</dbReference>
<evidence type="ECO:0000256" key="6">
    <source>
        <dbReference type="ARBA" id="ARBA00022759"/>
    </source>
</evidence>
<organism evidence="12 13">
    <name type="scientific">Campylobacter concisus</name>
    <dbReference type="NCBI Taxonomy" id="199"/>
    <lineage>
        <taxon>Bacteria</taxon>
        <taxon>Pseudomonadati</taxon>
        <taxon>Campylobacterota</taxon>
        <taxon>Epsilonproteobacteria</taxon>
        <taxon>Campylobacterales</taxon>
        <taxon>Campylobacteraceae</taxon>
        <taxon>Campylobacter</taxon>
    </lineage>
</organism>
<sequence length="1025" mass="118172">MQENTVEKEIKTQERVIDFFKNELGYEYIGDLQGLDNKNIREDELKSWLQSRGYNDTLINKALKKLNDENHTSGGRKLYDANEAIYSLLRYGVKVKEGANETNQTIWLIDWDNPLANKFSIAEEVSVKTTNGEFDKRPDIVLYINGIAVCVLELKRSSVSVSEGIRQNLSSQDKRFIESFFTTVQLVMAGNESEGLRYGVIETPEKYFLEFKENGEKLSLYGGLKALCRRERLIEILHDFIIYDCGIKKTCRHNQYFGVKRAQEFLRDKKGGIIWHTQGSGKSLSMVWLAKWIKENLNSRVLIITDRTELDEQIENVFNGVKESIYRTKSGADLLKKLSNAEHSLICSLVHKFGRNGAEDESDDGAMSAYLDDIKRRAGNFKVNGDVVVFVDECHRTQSGKLHEAMKMLMPDAIFIGFTGTPLLKNDKKSSVQVFGEFIHTYKFDEAVRDGVVLDLVYEARDIEQWLGSKDKLDTEFENKTRGLSDLAKGEVKARWATLQKLMSSKQRLEKIAGDILFDMENKTRLRERGNAIFVCSSVYEACEAYKIFSDNGFEQKCAVISSYRPTASAIRNEITPDGMSDGEYKYKIYKQMIANYYDINTKDVDEAKADKFELDVKKEFKEKPEQMKLLIVVDKLLTGFDAPSATYLYIDKPMRDHGLFQAICRVNRLDGESKEYGYIVDYRDLFKSLEKAYSDYTKEAFDGYDESDIVGLLKDRLEKGKEDLENTWEILDAICEGVKSPKSDKEFIEYFCGDSRENLKDEMQTRRLSFYRAVASFIRAYDGVANELLKLGYSTEQERQWANRVKNFSMLRDTVKLASGDYVDMRKWDSDMRTLINRYVNAGDSKVLAEFEDKGLLEILIQNEGISKEKKEALGGNEAVAEAIENNIRRIIVDNNPLNPKFYENLSQILDELIEQRKKGALDYEKYLKEVINLAKQLQIKNTNNIYPPEINSDSKRAIYDNFSQDIDWIARLDETIKTYKSDGYIGNKMKERELMRTIKLLSDEKGVDIDKLFELIKLQEEYQ</sequence>
<dbReference type="InterPro" id="IPR007409">
    <property type="entry name" value="Restrct_endonuc_type1_HsdR_N"/>
</dbReference>
<evidence type="ECO:0000313" key="12">
    <source>
        <dbReference type="EMBL" id="QPH92178.1"/>
    </source>
</evidence>
<keyword evidence="5 10" id="KW-0680">Restriction system</keyword>
<protein>
    <recommendedName>
        <fullName evidence="10">Type I restriction enzyme endonuclease subunit</fullName>
        <shortName evidence="10">R protein</shortName>
        <ecNumber evidence="10">3.1.21.3</ecNumber>
    </recommendedName>
</protein>
<dbReference type="InterPro" id="IPR055180">
    <property type="entry name" value="HsdR_RecA-like_helicase_dom_2"/>
</dbReference>
<evidence type="ECO:0000256" key="3">
    <source>
        <dbReference type="ARBA" id="ARBA00022722"/>
    </source>
</evidence>
<gene>
    <name evidence="12" type="ORF">CVT01_06575</name>
</gene>
<evidence type="ECO:0000313" key="13">
    <source>
        <dbReference type="Proteomes" id="UP000594404"/>
    </source>
</evidence>